<gene>
    <name evidence="1" type="ORF">FCALED_LOCUS1466</name>
</gene>
<dbReference type="EMBL" id="CAJVPQ010000192">
    <property type="protein sequence ID" value="CAG8455382.1"/>
    <property type="molecule type" value="Genomic_DNA"/>
</dbReference>
<proteinExistence type="predicted"/>
<reference evidence="1" key="1">
    <citation type="submission" date="2021-06" db="EMBL/GenBank/DDBJ databases">
        <authorList>
            <person name="Kallberg Y."/>
            <person name="Tangrot J."/>
            <person name="Rosling A."/>
        </authorList>
    </citation>
    <scope>NUCLEOTIDE SEQUENCE</scope>
    <source>
        <strain evidence="1">UK204</strain>
    </source>
</reference>
<sequence>MPPTRTQKSTADTRISHFRSFTNFDKMINDKTVRCKCGVEIRLDRPFRTINFERHIKSQNCILGTEQQPSLFVFFDQSQVMDEECEVELDEPLPYNVNVTLEIVVDDDENDENNKIQNLLEQDKLQIEADNIGTAAFEISRLLLDESDDDKTNSSKTI</sequence>
<comment type="caution">
    <text evidence="1">The sequence shown here is derived from an EMBL/GenBank/DDBJ whole genome shotgun (WGS) entry which is preliminary data.</text>
</comment>
<dbReference type="AlphaFoldDB" id="A0A9N8VNJ0"/>
<dbReference type="OrthoDB" id="2393739at2759"/>
<accession>A0A9N8VNJ0</accession>
<keyword evidence="2" id="KW-1185">Reference proteome</keyword>
<evidence type="ECO:0000313" key="1">
    <source>
        <dbReference type="EMBL" id="CAG8455382.1"/>
    </source>
</evidence>
<evidence type="ECO:0000313" key="2">
    <source>
        <dbReference type="Proteomes" id="UP000789570"/>
    </source>
</evidence>
<protein>
    <submittedName>
        <fullName evidence="1">15863_t:CDS:1</fullName>
    </submittedName>
</protein>
<dbReference type="Proteomes" id="UP000789570">
    <property type="component" value="Unassembled WGS sequence"/>
</dbReference>
<name>A0A9N8VNJ0_9GLOM</name>
<organism evidence="1 2">
    <name type="scientific">Funneliformis caledonium</name>
    <dbReference type="NCBI Taxonomy" id="1117310"/>
    <lineage>
        <taxon>Eukaryota</taxon>
        <taxon>Fungi</taxon>
        <taxon>Fungi incertae sedis</taxon>
        <taxon>Mucoromycota</taxon>
        <taxon>Glomeromycotina</taxon>
        <taxon>Glomeromycetes</taxon>
        <taxon>Glomerales</taxon>
        <taxon>Glomeraceae</taxon>
        <taxon>Funneliformis</taxon>
    </lineage>
</organism>